<organism evidence="5 6">
    <name type="scientific">Pristionchus entomophagus</name>
    <dbReference type="NCBI Taxonomy" id="358040"/>
    <lineage>
        <taxon>Eukaryota</taxon>
        <taxon>Metazoa</taxon>
        <taxon>Ecdysozoa</taxon>
        <taxon>Nematoda</taxon>
        <taxon>Chromadorea</taxon>
        <taxon>Rhabditida</taxon>
        <taxon>Rhabditina</taxon>
        <taxon>Diplogasteromorpha</taxon>
        <taxon>Diplogasteroidea</taxon>
        <taxon>Neodiplogasteridae</taxon>
        <taxon>Pristionchus</taxon>
    </lineage>
</organism>
<gene>
    <name evidence="5" type="ORF">PENTCL1PPCAC_2275</name>
</gene>
<dbReference type="GO" id="GO:0016251">
    <property type="term" value="F:RNA polymerase II general transcription initiation factor activity"/>
    <property type="evidence" value="ECO:0007669"/>
    <property type="project" value="TreeGrafter"/>
</dbReference>
<dbReference type="InterPro" id="IPR050568">
    <property type="entry name" value="Transcr_DNA_Rep_Reg"/>
</dbReference>
<reference evidence="5" key="1">
    <citation type="submission" date="2023-10" db="EMBL/GenBank/DDBJ databases">
        <title>Genome assembly of Pristionchus species.</title>
        <authorList>
            <person name="Yoshida K."/>
            <person name="Sommer R.J."/>
        </authorList>
    </citation>
    <scope>NUCLEOTIDE SEQUENCE</scope>
    <source>
        <strain evidence="5">RS0144</strain>
    </source>
</reference>
<keyword evidence="2" id="KW-0539">Nucleus</keyword>
<comment type="subcellular location">
    <subcellularLocation>
        <location evidence="1">Nucleus</location>
    </subcellularLocation>
</comment>
<feature type="non-terminal residue" evidence="5">
    <location>
        <position position="1"/>
    </location>
</feature>
<dbReference type="CDD" id="cd22906">
    <property type="entry name" value="HFD_DRAP1"/>
    <property type="match status" value="1"/>
</dbReference>
<feature type="region of interest" description="Disordered" evidence="3">
    <location>
        <begin position="281"/>
        <end position="381"/>
    </location>
</feature>
<feature type="compositionally biased region" description="Basic residues" evidence="3">
    <location>
        <begin position="319"/>
        <end position="330"/>
    </location>
</feature>
<dbReference type="EMBL" id="BTSX01000001">
    <property type="protein sequence ID" value="GMS80100.1"/>
    <property type="molecule type" value="Genomic_DNA"/>
</dbReference>
<feature type="domain" description="Transcription factor CBF/NF-Y/archaeal histone" evidence="4">
    <location>
        <begin position="95"/>
        <end position="158"/>
    </location>
</feature>
<dbReference type="PANTHER" id="PTHR10252:SF5">
    <property type="entry name" value="DR1-ASSOCIATED COREPRESSOR"/>
    <property type="match status" value="1"/>
</dbReference>
<dbReference type="Proteomes" id="UP001432027">
    <property type="component" value="Unassembled WGS sequence"/>
</dbReference>
<dbReference type="GO" id="GO:0046982">
    <property type="term" value="F:protein heterodimerization activity"/>
    <property type="evidence" value="ECO:0007669"/>
    <property type="project" value="InterPro"/>
</dbReference>
<dbReference type="InterPro" id="IPR009072">
    <property type="entry name" value="Histone-fold"/>
</dbReference>
<feature type="compositionally biased region" description="Pro residues" evidence="3">
    <location>
        <begin position="370"/>
        <end position="381"/>
    </location>
</feature>
<dbReference type="GO" id="GO:0001046">
    <property type="term" value="F:core promoter sequence-specific DNA binding"/>
    <property type="evidence" value="ECO:0007669"/>
    <property type="project" value="TreeGrafter"/>
</dbReference>
<protein>
    <recommendedName>
        <fullName evidence="4">Transcription factor CBF/NF-Y/archaeal histone domain-containing protein</fullName>
    </recommendedName>
</protein>
<feature type="region of interest" description="Disordered" evidence="3">
    <location>
        <begin position="1"/>
        <end position="25"/>
    </location>
</feature>
<keyword evidence="6" id="KW-1185">Reference proteome</keyword>
<dbReference type="AlphaFoldDB" id="A0AAV5SIW3"/>
<evidence type="ECO:0000256" key="2">
    <source>
        <dbReference type="ARBA" id="ARBA00023242"/>
    </source>
</evidence>
<evidence type="ECO:0000313" key="5">
    <source>
        <dbReference type="EMBL" id="GMS80100.1"/>
    </source>
</evidence>
<dbReference type="Pfam" id="PF00808">
    <property type="entry name" value="CBFD_NFYB_HMF"/>
    <property type="match status" value="1"/>
</dbReference>
<dbReference type="PANTHER" id="PTHR10252">
    <property type="entry name" value="HISTONE-LIKE TRANSCRIPTION FACTOR CCAAT-RELATED"/>
    <property type="match status" value="1"/>
</dbReference>
<accession>A0AAV5SIW3</accession>
<evidence type="ECO:0000256" key="3">
    <source>
        <dbReference type="SAM" id="MobiDB-lite"/>
    </source>
</evidence>
<evidence type="ECO:0000313" key="6">
    <source>
        <dbReference type="Proteomes" id="UP001432027"/>
    </source>
</evidence>
<evidence type="ECO:0000256" key="1">
    <source>
        <dbReference type="ARBA" id="ARBA00004123"/>
    </source>
</evidence>
<dbReference type="Gene3D" id="1.10.20.10">
    <property type="entry name" value="Histone, subunit A"/>
    <property type="match status" value="1"/>
</dbReference>
<dbReference type="InterPro" id="IPR003958">
    <property type="entry name" value="CBFA_NFYB_domain"/>
</dbReference>
<sequence length="381" mass="40835">AMSLPDSAYSLSSEGLPLQHPSQLHPFDVGMQSSMGQQHYVMGPPSALSSTVFLPPHSSLPSTSSPITSSSPFALPTGQSTSAGPLKRRRFSGAKIQPTRIKKVMQSDEEIGRMVASVPVAVGRSMEHFAEKFLVAAAQVVATSGARTLSPHHLKLAMLATPHFAFLEPILREVGVPAKAGEAYQYPQQATLPQQEVQPMKIEGMPQMQHHHNMYMNGPSMIPSGLPSMMGTPINPYAMHNPYFMPQLHQQETYDPLASMGQMMGVGTSVPYQNSPLISPIASSPITSPTGNTPIAPAPRSVRRSSSTVSNGEGDGGAKRPRGRPRKNKKEKCVEDDLDLDSTMANNATLKAPSPGDIKTASNEADRLLMPPPPLLPIKPS</sequence>
<name>A0AAV5SIW3_9BILA</name>
<evidence type="ECO:0000259" key="4">
    <source>
        <dbReference type="Pfam" id="PF00808"/>
    </source>
</evidence>
<feature type="region of interest" description="Disordered" evidence="3">
    <location>
        <begin position="59"/>
        <end position="92"/>
    </location>
</feature>
<dbReference type="SUPFAM" id="SSF47113">
    <property type="entry name" value="Histone-fold"/>
    <property type="match status" value="1"/>
</dbReference>
<dbReference type="GO" id="GO:0017054">
    <property type="term" value="C:negative cofactor 2 complex"/>
    <property type="evidence" value="ECO:0007669"/>
    <property type="project" value="TreeGrafter"/>
</dbReference>
<proteinExistence type="predicted"/>
<feature type="compositionally biased region" description="Low complexity" evidence="3">
    <location>
        <begin position="59"/>
        <end position="72"/>
    </location>
</feature>
<comment type="caution">
    <text evidence="5">The sequence shown here is derived from an EMBL/GenBank/DDBJ whole genome shotgun (WGS) entry which is preliminary data.</text>
</comment>